<organism evidence="1 2">
    <name type="scientific">Trifolium medium</name>
    <dbReference type="NCBI Taxonomy" id="97028"/>
    <lineage>
        <taxon>Eukaryota</taxon>
        <taxon>Viridiplantae</taxon>
        <taxon>Streptophyta</taxon>
        <taxon>Embryophyta</taxon>
        <taxon>Tracheophyta</taxon>
        <taxon>Spermatophyta</taxon>
        <taxon>Magnoliopsida</taxon>
        <taxon>eudicotyledons</taxon>
        <taxon>Gunneridae</taxon>
        <taxon>Pentapetalae</taxon>
        <taxon>rosids</taxon>
        <taxon>fabids</taxon>
        <taxon>Fabales</taxon>
        <taxon>Fabaceae</taxon>
        <taxon>Papilionoideae</taxon>
        <taxon>50 kb inversion clade</taxon>
        <taxon>NPAAA clade</taxon>
        <taxon>Hologalegina</taxon>
        <taxon>IRL clade</taxon>
        <taxon>Trifolieae</taxon>
        <taxon>Trifolium</taxon>
    </lineage>
</organism>
<name>A0A392V0I1_9FABA</name>
<dbReference type="EMBL" id="LXQA010983759">
    <property type="protein sequence ID" value="MCI79900.1"/>
    <property type="molecule type" value="Genomic_DNA"/>
</dbReference>
<proteinExistence type="predicted"/>
<dbReference type="AlphaFoldDB" id="A0A392V0I1"/>
<evidence type="ECO:0000313" key="1">
    <source>
        <dbReference type="EMBL" id="MCI79900.1"/>
    </source>
</evidence>
<feature type="non-terminal residue" evidence="1">
    <location>
        <position position="1"/>
    </location>
</feature>
<accession>A0A392V0I1</accession>
<sequence length="75" mass="7938">TIPDSDKPTVTETLIPENPKFAEDLGQNELNVADTTAATVEKADVISPDAVMSQTNNIIGSVLNSLKETGPEKNV</sequence>
<keyword evidence="2" id="KW-1185">Reference proteome</keyword>
<comment type="caution">
    <text evidence="1">The sequence shown here is derived from an EMBL/GenBank/DDBJ whole genome shotgun (WGS) entry which is preliminary data.</text>
</comment>
<dbReference type="Proteomes" id="UP000265520">
    <property type="component" value="Unassembled WGS sequence"/>
</dbReference>
<feature type="non-terminal residue" evidence="1">
    <location>
        <position position="75"/>
    </location>
</feature>
<protein>
    <submittedName>
        <fullName evidence="1">Uncharacterized protein</fullName>
    </submittedName>
</protein>
<evidence type="ECO:0000313" key="2">
    <source>
        <dbReference type="Proteomes" id="UP000265520"/>
    </source>
</evidence>
<reference evidence="1 2" key="1">
    <citation type="journal article" date="2018" name="Front. Plant Sci.">
        <title>Red Clover (Trifolium pratense) and Zigzag Clover (T. medium) - A Picture of Genomic Similarities and Differences.</title>
        <authorList>
            <person name="Dluhosova J."/>
            <person name="Istvanek J."/>
            <person name="Nedelnik J."/>
            <person name="Repkova J."/>
        </authorList>
    </citation>
    <scope>NUCLEOTIDE SEQUENCE [LARGE SCALE GENOMIC DNA]</scope>
    <source>
        <strain evidence="2">cv. 10/8</strain>
        <tissue evidence="1">Leaf</tissue>
    </source>
</reference>